<protein>
    <recommendedName>
        <fullName evidence="4">Fido domain-containing protein</fullName>
    </recommendedName>
</protein>
<proteinExistence type="predicted"/>
<evidence type="ECO:0000256" key="3">
    <source>
        <dbReference type="SAM" id="MobiDB-lite"/>
    </source>
</evidence>
<evidence type="ECO:0000256" key="1">
    <source>
        <dbReference type="PIRSR" id="PIRSR640198-1"/>
    </source>
</evidence>
<evidence type="ECO:0000256" key="2">
    <source>
        <dbReference type="PIRSR" id="PIRSR640198-2"/>
    </source>
</evidence>
<dbReference type="OrthoDB" id="9813719at2"/>
<feature type="active site" evidence="1">
    <location>
        <position position="219"/>
    </location>
</feature>
<dbReference type="Proteomes" id="UP000176288">
    <property type="component" value="Chromosome"/>
</dbReference>
<dbReference type="SUPFAM" id="SSF140931">
    <property type="entry name" value="Fic-like"/>
    <property type="match status" value="1"/>
</dbReference>
<dbReference type="PANTHER" id="PTHR13504">
    <property type="entry name" value="FIDO DOMAIN-CONTAINING PROTEIN DDB_G0283145"/>
    <property type="match status" value="1"/>
</dbReference>
<gene>
    <name evidence="5" type="ORF">BK816_00320</name>
</gene>
<dbReference type="Gene3D" id="1.10.3290.10">
    <property type="entry name" value="Fido-like domain"/>
    <property type="match status" value="1"/>
</dbReference>
<keyword evidence="2" id="KW-0067">ATP-binding</keyword>
<accession>A0A1D9MI05</accession>
<dbReference type="EMBL" id="CP017812">
    <property type="protein sequence ID" value="AOZ71924.1"/>
    <property type="molecule type" value="Genomic_DNA"/>
</dbReference>
<feature type="binding site" evidence="2">
    <location>
        <begin position="223"/>
        <end position="230"/>
    </location>
    <ligand>
        <name>ATP</name>
        <dbReference type="ChEBI" id="CHEBI:30616"/>
    </ligand>
</feature>
<feature type="region of interest" description="Disordered" evidence="3">
    <location>
        <begin position="417"/>
        <end position="440"/>
    </location>
</feature>
<evidence type="ECO:0000313" key="6">
    <source>
        <dbReference type="Proteomes" id="UP000176288"/>
    </source>
</evidence>
<evidence type="ECO:0000313" key="5">
    <source>
        <dbReference type="EMBL" id="AOZ71924.1"/>
    </source>
</evidence>
<sequence length="440" mass="48494">MGIKIEREWTSRFESGSRRQRASGTYWAYQPCTLSDCAFALPKELSLRIANCETQIRDLLSDQKVLADLSGVNRFLLRSEAIASSQIEGVAPAARRVALAELNQLFGAKAKVSEEAELVARNLTTVKNATIELASAPEITWEAIESLEKALLDDENIGLRQVQNWVGGSSYNPLEAEYVPPIPESLPELCGDLVDYLNGASHSALVQAALVHAQFETIHPFVDGNGRIGRALIQTVLVRRGLTPSAVLPISQILSTWRERYSQALNDFRVEGECNSTEQQTAIVSWLIFFISVCEKAVELAQELGEQLLELRQGWEAQLEQYLAKQPRQKTLRHDSATAIILRGMSATPVMTVRSAAQIYGLSESSAKRALDMLCDAGILAVSGEGSTKGRKGSTDFFRNDDLLNLLTLNERRYASTQFNTQISKPNRSTPAPLSRPSEA</sequence>
<reference evidence="5 6" key="1">
    <citation type="submission" date="2016-10" db="EMBL/GenBank/DDBJ databases">
        <title>Actinomyces aegypiusis sp. nov., isolated from the Aegypius monachus in Qinghai Tibet Plateau China.</title>
        <authorList>
            <person name="Wang Y."/>
        </authorList>
    </citation>
    <scope>NUCLEOTIDE SEQUENCE [LARGE SCALE GENOMIC DNA]</scope>
    <source>
        <strain evidence="5 6">VUL4_3</strain>
    </source>
</reference>
<name>A0A1D9MI05_9ACTO</name>
<dbReference type="PROSITE" id="PS51459">
    <property type="entry name" value="FIDO"/>
    <property type="match status" value="1"/>
</dbReference>
<dbReference type="InterPro" id="IPR003812">
    <property type="entry name" value="Fido"/>
</dbReference>
<dbReference type="GO" id="GO:0005524">
    <property type="term" value="F:ATP binding"/>
    <property type="evidence" value="ECO:0007669"/>
    <property type="project" value="UniProtKB-KW"/>
</dbReference>
<feature type="domain" description="Fido" evidence="4">
    <location>
        <begin position="139"/>
        <end position="289"/>
    </location>
</feature>
<dbReference type="InterPro" id="IPR036597">
    <property type="entry name" value="Fido-like_dom_sf"/>
</dbReference>
<keyword evidence="6" id="KW-1185">Reference proteome</keyword>
<evidence type="ECO:0000259" key="4">
    <source>
        <dbReference type="PROSITE" id="PS51459"/>
    </source>
</evidence>
<keyword evidence="2" id="KW-0547">Nucleotide-binding</keyword>
<organism evidence="5 6">
    <name type="scientific">Boudabousia tangfeifanii</name>
    <dbReference type="NCBI Taxonomy" id="1912795"/>
    <lineage>
        <taxon>Bacteria</taxon>
        <taxon>Bacillati</taxon>
        <taxon>Actinomycetota</taxon>
        <taxon>Actinomycetes</taxon>
        <taxon>Actinomycetales</taxon>
        <taxon>Actinomycetaceae</taxon>
        <taxon>Boudabousia</taxon>
    </lineage>
</organism>
<dbReference type="InterPro" id="IPR040198">
    <property type="entry name" value="Fido_containing"/>
</dbReference>
<feature type="compositionally biased region" description="Polar residues" evidence="3">
    <location>
        <begin position="417"/>
        <end position="432"/>
    </location>
</feature>
<dbReference type="KEGG" id="avu:BK816_00320"/>
<dbReference type="Pfam" id="PF02661">
    <property type="entry name" value="Fic"/>
    <property type="match status" value="1"/>
</dbReference>
<dbReference type="PANTHER" id="PTHR13504:SF38">
    <property type="entry name" value="FIDO DOMAIN-CONTAINING PROTEIN"/>
    <property type="match status" value="1"/>
</dbReference>
<dbReference type="AlphaFoldDB" id="A0A1D9MI05"/>